<evidence type="ECO:0000313" key="2">
    <source>
        <dbReference type="Proteomes" id="UP001589890"/>
    </source>
</evidence>
<reference evidence="1 2" key="1">
    <citation type="submission" date="2024-09" db="EMBL/GenBank/DDBJ databases">
        <authorList>
            <person name="Sun Q."/>
            <person name="Mori K."/>
        </authorList>
    </citation>
    <scope>NUCLEOTIDE SEQUENCE [LARGE SCALE GENOMIC DNA]</scope>
    <source>
        <strain evidence="1 2">CGMCC 1.15906</strain>
    </source>
</reference>
<protein>
    <recommendedName>
        <fullName evidence="3">GNAT family N-acetyltransferase</fullName>
    </recommendedName>
</protein>
<sequence length="339" mass="37918">MTSIVVQLLDPLAEPVPAEWDRFAADHQLVWQWSADALRAAAWNSQNPTLLGLATDNAGTPIAVVHARALGLPARPDRFRRGSRFPLAALLEVRRPPGADSGFTFAAGLNVADRREVVDQFGRAVRRYAGRRPFAIAYRHLAREDLAAVCTSRNVAVRVQPRAVLDNEWDAVEDYLAHLHHKRRNSIRRLRRQISADQTLTVATERQIDPEAAARLVELVRMRHRHRGLIEPPIAVEQIELMTRAEGVRFSSYREAESGRLLAFAGWEDTGKAIVNGLWGAEDPAAGGRRNLYFDAAFRSVEALIETGRRQLDMGKGMTDIKESFGARLEPRYLVMGPL</sequence>
<dbReference type="Proteomes" id="UP001589890">
    <property type="component" value="Unassembled WGS sequence"/>
</dbReference>
<dbReference type="SUPFAM" id="SSF55729">
    <property type="entry name" value="Acyl-CoA N-acyltransferases (Nat)"/>
    <property type="match status" value="1"/>
</dbReference>
<evidence type="ECO:0008006" key="3">
    <source>
        <dbReference type="Google" id="ProtNLM"/>
    </source>
</evidence>
<gene>
    <name evidence="1" type="ORF">ACFFGN_04300</name>
</gene>
<organism evidence="1 2">
    <name type="scientific">Kribbella deserti</name>
    <dbReference type="NCBI Taxonomy" id="1926257"/>
    <lineage>
        <taxon>Bacteria</taxon>
        <taxon>Bacillati</taxon>
        <taxon>Actinomycetota</taxon>
        <taxon>Actinomycetes</taxon>
        <taxon>Propionibacteriales</taxon>
        <taxon>Kribbellaceae</taxon>
        <taxon>Kribbella</taxon>
    </lineage>
</organism>
<dbReference type="InterPro" id="IPR016181">
    <property type="entry name" value="Acyl_CoA_acyltransferase"/>
</dbReference>
<dbReference type="RefSeq" id="WP_380043968.1">
    <property type="nucleotide sequence ID" value="NZ_JBHLTC010000005.1"/>
</dbReference>
<proteinExistence type="predicted"/>
<dbReference type="EMBL" id="JBHLTC010000005">
    <property type="protein sequence ID" value="MFC0623269.1"/>
    <property type="molecule type" value="Genomic_DNA"/>
</dbReference>
<comment type="caution">
    <text evidence="1">The sequence shown here is derived from an EMBL/GenBank/DDBJ whole genome shotgun (WGS) entry which is preliminary data.</text>
</comment>
<accession>A0ABV6QF55</accession>
<keyword evidence="2" id="KW-1185">Reference proteome</keyword>
<evidence type="ECO:0000313" key="1">
    <source>
        <dbReference type="EMBL" id="MFC0623269.1"/>
    </source>
</evidence>
<name>A0ABV6QF55_9ACTN</name>